<dbReference type="RefSeq" id="XP_040671144.1">
    <property type="nucleotide sequence ID" value="XM_040807501.1"/>
</dbReference>
<keyword evidence="3" id="KW-1185">Reference proteome</keyword>
<dbReference type="InterPro" id="IPR006683">
    <property type="entry name" value="Thioestr_dom"/>
</dbReference>
<dbReference type="GeneID" id="63723012"/>
<dbReference type="OrthoDB" id="506431at2759"/>
<dbReference type="AlphaFoldDB" id="A0A1L9PVB4"/>
<name>A0A1L9PVB4_ASPVE</name>
<dbReference type="EMBL" id="KV878133">
    <property type="protein sequence ID" value="OJJ05382.1"/>
    <property type="molecule type" value="Genomic_DNA"/>
</dbReference>
<evidence type="ECO:0000259" key="1">
    <source>
        <dbReference type="Pfam" id="PF03061"/>
    </source>
</evidence>
<dbReference type="PANTHER" id="PTHR47260:SF3">
    <property type="entry name" value="THIOESTERASE FAMILY PROTEIN (AFU_ORTHOLOGUE AFUA_7G03960)"/>
    <property type="match status" value="1"/>
</dbReference>
<dbReference type="VEuPathDB" id="FungiDB:ASPVEDRAFT_138531"/>
<organism evidence="2 3">
    <name type="scientific">Aspergillus versicolor CBS 583.65</name>
    <dbReference type="NCBI Taxonomy" id="1036611"/>
    <lineage>
        <taxon>Eukaryota</taxon>
        <taxon>Fungi</taxon>
        <taxon>Dikarya</taxon>
        <taxon>Ascomycota</taxon>
        <taxon>Pezizomycotina</taxon>
        <taxon>Eurotiomycetes</taxon>
        <taxon>Eurotiomycetidae</taxon>
        <taxon>Eurotiales</taxon>
        <taxon>Aspergillaceae</taxon>
        <taxon>Aspergillus</taxon>
        <taxon>Aspergillus subgen. Nidulantes</taxon>
    </lineage>
</organism>
<reference evidence="3" key="1">
    <citation type="journal article" date="2017" name="Genome Biol.">
        <title>Comparative genomics reveals high biological diversity and specific adaptations in the industrially and medically important fungal genus Aspergillus.</title>
        <authorList>
            <person name="de Vries R.P."/>
            <person name="Riley R."/>
            <person name="Wiebenga A."/>
            <person name="Aguilar-Osorio G."/>
            <person name="Amillis S."/>
            <person name="Uchima C.A."/>
            <person name="Anderluh G."/>
            <person name="Asadollahi M."/>
            <person name="Askin M."/>
            <person name="Barry K."/>
            <person name="Battaglia E."/>
            <person name="Bayram O."/>
            <person name="Benocci T."/>
            <person name="Braus-Stromeyer S.A."/>
            <person name="Caldana C."/>
            <person name="Canovas D."/>
            <person name="Cerqueira G.C."/>
            <person name="Chen F."/>
            <person name="Chen W."/>
            <person name="Choi C."/>
            <person name="Clum A."/>
            <person name="Dos Santos R.A."/>
            <person name="Damasio A.R."/>
            <person name="Diallinas G."/>
            <person name="Emri T."/>
            <person name="Fekete E."/>
            <person name="Flipphi M."/>
            <person name="Freyberg S."/>
            <person name="Gallo A."/>
            <person name="Gournas C."/>
            <person name="Habgood R."/>
            <person name="Hainaut M."/>
            <person name="Harispe M.L."/>
            <person name="Henrissat B."/>
            <person name="Hilden K.S."/>
            <person name="Hope R."/>
            <person name="Hossain A."/>
            <person name="Karabika E."/>
            <person name="Karaffa L."/>
            <person name="Karanyi Z."/>
            <person name="Krasevec N."/>
            <person name="Kuo A."/>
            <person name="Kusch H."/>
            <person name="LaButti K."/>
            <person name="Lagendijk E.L."/>
            <person name="Lapidus A."/>
            <person name="Levasseur A."/>
            <person name="Lindquist E."/>
            <person name="Lipzen A."/>
            <person name="Logrieco A.F."/>
            <person name="MacCabe A."/>
            <person name="Maekelae M.R."/>
            <person name="Malavazi I."/>
            <person name="Melin P."/>
            <person name="Meyer V."/>
            <person name="Mielnichuk N."/>
            <person name="Miskei M."/>
            <person name="Molnar A.P."/>
            <person name="Mule G."/>
            <person name="Ngan C.Y."/>
            <person name="Orejas M."/>
            <person name="Orosz E."/>
            <person name="Ouedraogo J.P."/>
            <person name="Overkamp K.M."/>
            <person name="Park H.-S."/>
            <person name="Perrone G."/>
            <person name="Piumi F."/>
            <person name="Punt P.J."/>
            <person name="Ram A.F."/>
            <person name="Ramon A."/>
            <person name="Rauscher S."/>
            <person name="Record E."/>
            <person name="Riano-Pachon D.M."/>
            <person name="Robert V."/>
            <person name="Roehrig J."/>
            <person name="Ruller R."/>
            <person name="Salamov A."/>
            <person name="Salih N.S."/>
            <person name="Samson R.A."/>
            <person name="Sandor E."/>
            <person name="Sanguinetti M."/>
            <person name="Schuetze T."/>
            <person name="Sepcic K."/>
            <person name="Shelest E."/>
            <person name="Sherlock G."/>
            <person name="Sophianopoulou V."/>
            <person name="Squina F.M."/>
            <person name="Sun H."/>
            <person name="Susca A."/>
            <person name="Todd R.B."/>
            <person name="Tsang A."/>
            <person name="Unkles S.E."/>
            <person name="van de Wiele N."/>
            <person name="van Rossen-Uffink D."/>
            <person name="Oliveira J.V."/>
            <person name="Vesth T.C."/>
            <person name="Visser J."/>
            <person name="Yu J.-H."/>
            <person name="Zhou M."/>
            <person name="Andersen M.R."/>
            <person name="Archer D.B."/>
            <person name="Baker S.E."/>
            <person name="Benoit I."/>
            <person name="Brakhage A.A."/>
            <person name="Braus G.H."/>
            <person name="Fischer R."/>
            <person name="Frisvad J.C."/>
            <person name="Goldman G.H."/>
            <person name="Houbraken J."/>
            <person name="Oakley B."/>
            <person name="Pocsi I."/>
            <person name="Scazzocchio C."/>
            <person name="Seiboth B."/>
            <person name="vanKuyk P.A."/>
            <person name="Wortman J."/>
            <person name="Dyer P.S."/>
            <person name="Grigoriev I.V."/>
        </authorList>
    </citation>
    <scope>NUCLEOTIDE SEQUENCE [LARGE SCALE GENOMIC DNA]</scope>
    <source>
        <strain evidence="3">CBS 583.65</strain>
    </source>
</reference>
<evidence type="ECO:0000313" key="2">
    <source>
        <dbReference type="EMBL" id="OJJ05382.1"/>
    </source>
</evidence>
<gene>
    <name evidence="2" type="ORF">ASPVEDRAFT_138531</name>
</gene>
<proteinExistence type="predicted"/>
<dbReference type="Pfam" id="PF03061">
    <property type="entry name" value="4HBT"/>
    <property type="match status" value="1"/>
</dbReference>
<dbReference type="PANTHER" id="PTHR47260">
    <property type="entry name" value="UPF0644 PROTEIN PB2B4.06"/>
    <property type="match status" value="1"/>
</dbReference>
<accession>A0A1L9PVB4</accession>
<dbReference type="InterPro" id="IPR052061">
    <property type="entry name" value="PTE-AB_protein"/>
</dbReference>
<evidence type="ECO:0000313" key="3">
    <source>
        <dbReference type="Proteomes" id="UP000184073"/>
    </source>
</evidence>
<dbReference type="Gene3D" id="3.10.129.10">
    <property type="entry name" value="Hotdog Thioesterase"/>
    <property type="match status" value="1"/>
</dbReference>
<dbReference type="Proteomes" id="UP000184073">
    <property type="component" value="Unassembled WGS sequence"/>
</dbReference>
<protein>
    <recommendedName>
        <fullName evidence="1">Thioesterase domain-containing protein</fullName>
    </recommendedName>
</protein>
<sequence>MSTNQSLPLPGYVSIPTYSRHPKPATGEDGFFAQTLSSPATIPTVRTLRLIHLQSPLPSQPPAWPSPTAPPQLIPVPGADLVMILQLARPGVCGHPQTAHGGVLATVIDEAMSLGVTLYAPEAGEHHGVTAPQTAASGSESAESRGRIRSKMFTSQLDVRYKMPVSVPGEIQVRVQVLAKQGKKLWVRAQAVQDGKIRVDAMAFWLLTEKSVL</sequence>
<dbReference type="SUPFAM" id="SSF54637">
    <property type="entry name" value="Thioesterase/thiol ester dehydrase-isomerase"/>
    <property type="match status" value="1"/>
</dbReference>
<dbReference type="InterPro" id="IPR029069">
    <property type="entry name" value="HotDog_dom_sf"/>
</dbReference>
<feature type="domain" description="Thioesterase" evidence="1">
    <location>
        <begin position="98"/>
        <end position="193"/>
    </location>
</feature>